<dbReference type="Proteomes" id="UP000533476">
    <property type="component" value="Unassembled WGS sequence"/>
</dbReference>
<evidence type="ECO:0000313" key="5">
    <source>
        <dbReference type="EMBL" id="NMP24176.1"/>
    </source>
</evidence>
<keyword evidence="6" id="KW-1185">Reference proteome</keyword>
<comment type="caution">
    <text evidence="5">The sequence shown here is derived from an EMBL/GenBank/DDBJ whole genome shotgun (WGS) entry which is preliminary data.</text>
</comment>
<name>A0A7Y0L7I4_9FIRM</name>
<gene>
    <name evidence="5" type="ORF">HIJ39_17735</name>
</gene>
<dbReference type="EMBL" id="JABBVZ010000089">
    <property type="protein sequence ID" value="NMP24176.1"/>
    <property type="molecule type" value="Genomic_DNA"/>
</dbReference>
<sequence>MSRVVVALDAFKGALDQAKACQAVAEGLQTEWPALAVDICPLADGGEGTGAVFVAEGAKARVTTVVDAYGRPREARWYQWGSIALIEASEGSPYLPQHRRPGHPRSSTSFGTGALIRTALETKEVSEVWVALGGTGSVDGGIGLLAALGARFEDVQHRMLEPKVDNWDTIQQASLPRLAKPVTALVDVLVPLLGPSGALEGFGPQKGLSLSEARAWTPSLRHFAQAVDSQALETPGAGAAGGMGFALAALGARIASGAEFVAEKVGLRERLRAADWVVTGEGRMDEQSLMGKVVAVVLAEAKRARIPAIAVAGQIPWDLSRFYESGLAWAEPITTQPIALEEAIAQTGDALRAAGARVARIMQMIAEGEKGHVQG</sequence>
<dbReference type="InterPro" id="IPR018197">
    <property type="entry name" value="Glycerate_kinase_RE-like"/>
</dbReference>
<dbReference type="PIRSF" id="PIRSF006078">
    <property type="entry name" value="GlxK"/>
    <property type="match status" value="1"/>
</dbReference>
<dbReference type="InterPro" id="IPR018193">
    <property type="entry name" value="Glyc_kinase_flavodox-like_fold"/>
</dbReference>
<evidence type="ECO:0000256" key="3">
    <source>
        <dbReference type="ARBA" id="ARBA00022777"/>
    </source>
</evidence>
<proteinExistence type="inferred from homology"/>
<dbReference type="Gene3D" id="3.40.50.10350">
    <property type="entry name" value="Glycerate kinase, domain 1"/>
    <property type="match status" value="1"/>
</dbReference>
<evidence type="ECO:0000256" key="2">
    <source>
        <dbReference type="ARBA" id="ARBA00022679"/>
    </source>
</evidence>
<dbReference type="Pfam" id="PF02595">
    <property type="entry name" value="Gly_kinase"/>
    <property type="match status" value="1"/>
</dbReference>
<dbReference type="InterPro" id="IPR004381">
    <property type="entry name" value="Glycerate_kinase"/>
</dbReference>
<reference evidence="5 6" key="1">
    <citation type="submission" date="2020-04" db="EMBL/GenBank/DDBJ databases">
        <authorList>
            <person name="Zhang R."/>
            <person name="Schippers A."/>
        </authorList>
    </citation>
    <scope>NUCLEOTIDE SEQUENCE [LARGE SCALE GENOMIC DNA]</scope>
    <source>
        <strain evidence="5 6">DSM 109850</strain>
    </source>
</reference>
<accession>A0A7Y0L7I4</accession>
<dbReference type="PANTHER" id="PTHR21599">
    <property type="entry name" value="GLYCERATE KINASE"/>
    <property type="match status" value="1"/>
</dbReference>
<evidence type="ECO:0000313" key="6">
    <source>
        <dbReference type="Proteomes" id="UP000533476"/>
    </source>
</evidence>
<evidence type="ECO:0000256" key="1">
    <source>
        <dbReference type="ARBA" id="ARBA00006284"/>
    </source>
</evidence>
<organism evidence="5 6">
    <name type="scientific">Sulfobacillus harzensis</name>
    <dbReference type="NCBI Taxonomy" id="2729629"/>
    <lineage>
        <taxon>Bacteria</taxon>
        <taxon>Bacillati</taxon>
        <taxon>Bacillota</taxon>
        <taxon>Clostridia</taxon>
        <taxon>Eubacteriales</taxon>
        <taxon>Clostridiales Family XVII. Incertae Sedis</taxon>
        <taxon>Sulfobacillus</taxon>
    </lineage>
</organism>
<dbReference type="InterPro" id="IPR036129">
    <property type="entry name" value="Glycerate_kinase_sf"/>
</dbReference>
<dbReference type="RefSeq" id="WP_169102057.1">
    <property type="nucleotide sequence ID" value="NZ_JABBVZ010000089.1"/>
</dbReference>
<dbReference type="GO" id="GO:0031388">
    <property type="term" value="P:organic acid phosphorylation"/>
    <property type="evidence" value="ECO:0007669"/>
    <property type="project" value="UniProtKB-UniRule"/>
</dbReference>
<protein>
    <submittedName>
        <fullName evidence="5">Glycerate kinase</fullName>
    </submittedName>
</protein>
<dbReference type="GO" id="GO:0008887">
    <property type="term" value="F:glycerate kinase activity"/>
    <property type="evidence" value="ECO:0007669"/>
    <property type="project" value="UniProtKB-UniRule"/>
</dbReference>
<dbReference type="NCBIfam" id="TIGR00045">
    <property type="entry name" value="glycerate kinase"/>
    <property type="match status" value="1"/>
</dbReference>
<dbReference type="PANTHER" id="PTHR21599:SF0">
    <property type="entry name" value="GLYCERATE KINASE"/>
    <property type="match status" value="1"/>
</dbReference>
<dbReference type="AlphaFoldDB" id="A0A7Y0L7I4"/>
<keyword evidence="2 4" id="KW-0808">Transferase</keyword>
<keyword evidence="3 4" id="KW-0418">Kinase</keyword>
<dbReference type="SUPFAM" id="SSF110738">
    <property type="entry name" value="Glycerate kinase I"/>
    <property type="match status" value="1"/>
</dbReference>
<dbReference type="Gene3D" id="3.90.1510.10">
    <property type="entry name" value="Glycerate kinase, domain 2"/>
    <property type="match status" value="1"/>
</dbReference>
<evidence type="ECO:0000256" key="4">
    <source>
        <dbReference type="PIRNR" id="PIRNR006078"/>
    </source>
</evidence>
<comment type="similarity">
    <text evidence="1 4">Belongs to the glycerate kinase type-1 family.</text>
</comment>